<dbReference type="PANTHER" id="PTHR33990">
    <property type="entry name" value="PROTEIN YJDN-RELATED"/>
    <property type="match status" value="1"/>
</dbReference>
<name>A0A846MVR4_9PROT</name>
<dbReference type="EMBL" id="JAASRM010000001">
    <property type="protein sequence ID" value="NIK87648.1"/>
    <property type="molecule type" value="Genomic_DNA"/>
</dbReference>
<dbReference type="InterPro" id="IPR028973">
    <property type="entry name" value="PhnB-like"/>
</dbReference>
<dbReference type="Gene3D" id="3.10.180.10">
    <property type="entry name" value="2,3-Dihydroxybiphenyl 1,2-Dioxygenase, domain 1"/>
    <property type="match status" value="1"/>
</dbReference>
<evidence type="ECO:0000313" key="3">
    <source>
        <dbReference type="Proteomes" id="UP000570514"/>
    </source>
</evidence>
<keyword evidence="2" id="KW-0808">Transferase</keyword>
<dbReference type="GO" id="GO:0032259">
    <property type="term" value="P:methylation"/>
    <property type="evidence" value="ECO:0007669"/>
    <property type="project" value="UniProtKB-KW"/>
</dbReference>
<dbReference type="Proteomes" id="UP000570514">
    <property type="component" value="Unassembled WGS sequence"/>
</dbReference>
<dbReference type="InterPro" id="IPR029068">
    <property type="entry name" value="Glyas_Bleomycin-R_OHBP_Dase"/>
</dbReference>
<gene>
    <name evidence="2" type="ORF">FHS83_000966</name>
</gene>
<dbReference type="AlphaFoldDB" id="A0A846MVR4"/>
<organism evidence="2 3">
    <name type="scientific">Rhizomicrobium palustre</name>
    <dbReference type="NCBI Taxonomy" id="189966"/>
    <lineage>
        <taxon>Bacteria</taxon>
        <taxon>Pseudomonadati</taxon>
        <taxon>Pseudomonadota</taxon>
        <taxon>Alphaproteobacteria</taxon>
        <taxon>Micropepsales</taxon>
        <taxon>Micropepsaceae</taxon>
        <taxon>Rhizomicrobium</taxon>
    </lineage>
</organism>
<keyword evidence="3" id="KW-1185">Reference proteome</keyword>
<feature type="domain" description="PhnB-like" evidence="1">
    <location>
        <begin position="3"/>
        <end position="115"/>
    </location>
</feature>
<dbReference type="PANTHER" id="PTHR33990:SF2">
    <property type="entry name" value="PHNB-LIKE DOMAIN-CONTAINING PROTEIN"/>
    <property type="match status" value="1"/>
</dbReference>
<dbReference type="Pfam" id="PF06983">
    <property type="entry name" value="3-dmu-9_3-mt"/>
    <property type="match status" value="1"/>
</dbReference>
<protein>
    <submittedName>
        <fullName evidence="2">Putative 3-demethylubiquinone-9 3-methyltransferase (Glyoxalase superfamily)</fullName>
    </submittedName>
</protein>
<dbReference type="RefSeq" id="WP_167081450.1">
    <property type="nucleotide sequence ID" value="NZ_BAAADC010000001.1"/>
</dbReference>
<accession>A0A846MVR4</accession>
<keyword evidence="2" id="KW-0489">Methyltransferase</keyword>
<dbReference type="GO" id="GO:0008168">
    <property type="term" value="F:methyltransferase activity"/>
    <property type="evidence" value="ECO:0007669"/>
    <property type="project" value="UniProtKB-KW"/>
</dbReference>
<proteinExistence type="predicted"/>
<comment type="caution">
    <text evidence="2">The sequence shown here is derived from an EMBL/GenBank/DDBJ whole genome shotgun (WGS) entry which is preliminary data.</text>
</comment>
<dbReference type="SUPFAM" id="SSF54593">
    <property type="entry name" value="Glyoxalase/Bleomycin resistance protein/Dihydroxybiphenyl dioxygenase"/>
    <property type="match status" value="1"/>
</dbReference>
<evidence type="ECO:0000313" key="2">
    <source>
        <dbReference type="EMBL" id="NIK87648.1"/>
    </source>
</evidence>
<dbReference type="InterPro" id="IPR009725">
    <property type="entry name" value="3_dmu_93_MTrfase"/>
</dbReference>
<dbReference type="CDD" id="cd06588">
    <property type="entry name" value="PhnB_like"/>
    <property type="match status" value="1"/>
</dbReference>
<dbReference type="PIRSF" id="PIRSF021700">
    <property type="entry name" value="3_dmu_93_MTrfase"/>
    <property type="match status" value="1"/>
</dbReference>
<evidence type="ECO:0000259" key="1">
    <source>
        <dbReference type="Pfam" id="PF06983"/>
    </source>
</evidence>
<keyword evidence="2" id="KW-0830">Ubiquinone</keyword>
<reference evidence="2 3" key="1">
    <citation type="submission" date="2020-03" db="EMBL/GenBank/DDBJ databases">
        <title>Genomic Encyclopedia of Type Strains, Phase IV (KMG-IV): sequencing the most valuable type-strain genomes for metagenomic binning, comparative biology and taxonomic classification.</title>
        <authorList>
            <person name="Goeker M."/>
        </authorList>
    </citation>
    <scope>NUCLEOTIDE SEQUENCE [LARGE SCALE GENOMIC DNA]</scope>
    <source>
        <strain evidence="2 3">DSM 19867</strain>
    </source>
</reference>
<sequence>MPKITPFLWFDTEAEEAARYYTAIFPNSKITEITHYGEGGPRPKGMVMTVVFELDGKPFVALNGGPQYSFTNAVSLLVDCADQKEIDYYWEKLTAGGKEIACGWLSDKYGLPWQIAPKDFGRFFPKDNPAKANAAMQAMMGMVKIDLAAMQKAFDEA</sequence>